<evidence type="ECO:0000313" key="3">
    <source>
        <dbReference type="Proteomes" id="UP000757435"/>
    </source>
</evidence>
<comment type="caution">
    <text evidence="2">The sequence shown here is derived from an EMBL/GenBank/DDBJ whole genome shotgun (WGS) entry which is preliminary data.</text>
</comment>
<dbReference type="EMBL" id="JAHHHD010000015">
    <property type="protein sequence ID" value="MBW4659791.1"/>
    <property type="molecule type" value="Genomic_DNA"/>
</dbReference>
<evidence type="ECO:0000313" key="2">
    <source>
        <dbReference type="EMBL" id="MBW4659791.1"/>
    </source>
</evidence>
<gene>
    <name evidence="2" type="ORF">KME15_14030</name>
</gene>
<sequence>MSPQPPQPDADFHETDFEQSLQEVEQSLLLLKARYAQVQADRQQQEVLQQRLSETQRQMRRDRSQSLKAELKQIQQQLEGLELALESQLFSWSGLKEVFWQAVRFGGLGVMLGWLLKSLAG</sequence>
<feature type="coiled-coil region" evidence="1">
    <location>
        <begin position="21"/>
        <end position="84"/>
    </location>
</feature>
<reference evidence="2" key="1">
    <citation type="submission" date="2021-05" db="EMBL/GenBank/DDBJ databases">
        <authorList>
            <person name="Pietrasiak N."/>
            <person name="Ward R."/>
            <person name="Stajich J.E."/>
            <person name="Kurbessoian T."/>
        </authorList>
    </citation>
    <scope>NUCLEOTIDE SEQUENCE</scope>
    <source>
        <strain evidence="2">UHER 2000/2452</strain>
    </source>
</reference>
<proteinExistence type="predicted"/>
<accession>A0A951QDB2</accession>
<dbReference type="Proteomes" id="UP000757435">
    <property type="component" value="Unassembled WGS sequence"/>
</dbReference>
<evidence type="ECO:0000256" key="1">
    <source>
        <dbReference type="SAM" id="Coils"/>
    </source>
</evidence>
<organism evidence="2 3">
    <name type="scientific">Drouetiella hepatica Uher 2000/2452</name>
    <dbReference type="NCBI Taxonomy" id="904376"/>
    <lineage>
        <taxon>Bacteria</taxon>
        <taxon>Bacillati</taxon>
        <taxon>Cyanobacteriota</taxon>
        <taxon>Cyanophyceae</taxon>
        <taxon>Oculatellales</taxon>
        <taxon>Oculatellaceae</taxon>
        <taxon>Drouetiella</taxon>
    </lineage>
</organism>
<name>A0A951QDB2_9CYAN</name>
<protein>
    <submittedName>
        <fullName evidence="2">DUF2203 domain-containing protein</fullName>
    </submittedName>
</protein>
<reference evidence="2" key="2">
    <citation type="journal article" date="2022" name="Microbiol. Resour. Announc.">
        <title>Metagenome Sequencing to Explore Phylogenomics of Terrestrial Cyanobacteria.</title>
        <authorList>
            <person name="Ward R.D."/>
            <person name="Stajich J.E."/>
            <person name="Johansen J.R."/>
            <person name="Huntemann M."/>
            <person name="Clum A."/>
            <person name="Foster B."/>
            <person name="Foster B."/>
            <person name="Roux S."/>
            <person name="Palaniappan K."/>
            <person name="Varghese N."/>
            <person name="Mukherjee S."/>
            <person name="Reddy T.B.K."/>
            <person name="Daum C."/>
            <person name="Copeland A."/>
            <person name="Chen I.A."/>
            <person name="Ivanova N.N."/>
            <person name="Kyrpides N.C."/>
            <person name="Shapiro N."/>
            <person name="Eloe-Fadrosh E.A."/>
            <person name="Pietrasiak N."/>
        </authorList>
    </citation>
    <scope>NUCLEOTIDE SEQUENCE</scope>
    <source>
        <strain evidence="2">UHER 2000/2452</strain>
    </source>
</reference>
<keyword evidence="1" id="KW-0175">Coiled coil</keyword>
<dbReference type="AlphaFoldDB" id="A0A951QDB2"/>